<proteinExistence type="predicted"/>
<evidence type="ECO:0000313" key="2">
    <source>
        <dbReference type="EMBL" id="TKW36163.1"/>
    </source>
</evidence>
<evidence type="ECO:0000256" key="1">
    <source>
        <dbReference type="SAM" id="SignalP"/>
    </source>
</evidence>
<organism evidence="2 3">
    <name type="scientific">Setaria viridis</name>
    <name type="common">Green bristlegrass</name>
    <name type="synonym">Setaria italica subsp. viridis</name>
    <dbReference type="NCBI Taxonomy" id="4556"/>
    <lineage>
        <taxon>Eukaryota</taxon>
        <taxon>Viridiplantae</taxon>
        <taxon>Streptophyta</taxon>
        <taxon>Embryophyta</taxon>
        <taxon>Tracheophyta</taxon>
        <taxon>Spermatophyta</taxon>
        <taxon>Magnoliopsida</taxon>
        <taxon>Liliopsida</taxon>
        <taxon>Poales</taxon>
        <taxon>Poaceae</taxon>
        <taxon>PACMAD clade</taxon>
        <taxon>Panicoideae</taxon>
        <taxon>Panicodae</taxon>
        <taxon>Paniceae</taxon>
        <taxon>Cenchrinae</taxon>
        <taxon>Setaria</taxon>
    </lineage>
</organism>
<accession>A0A4U6W474</accession>
<dbReference type="Gramene" id="TKW36163">
    <property type="protein sequence ID" value="TKW36163"/>
    <property type="gene ID" value="SEVIR_2G422850v2"/>
</dbReference>
<keyword evidence="3" id="KW-1185">Reference proteome</keyword>
<evidence type="ECO:0000313" key="3">
    <source>
        <dbReference type="Proteomes" id="UP000298652"/>
    </source>
</evidence>
<keyword evidence="1" id="KW-0732">Signal</keyword>
<dbReference type="Proteomes" id="UP000298652">
    <property type="component" value="Chromosome 2"/>
</dbReference>
<sequence length="34" mass="4098">MRMVPIRWLVLRVRARWTWSGVPWVICARGWTTG</sequence>
<dbReference type="AlphaFoldDB" id="A0A4U6W474"/>
<gene>
    <name evidence="2" type="ORF">SEVIR_2G422850v2</name>
</gene>
<dbReference type="EMBL" id="CM016553">
    <property type="protein sequence ID" value="TKW36163.1"/>
    <property type="molecule type" value="Genomic_DNA"/>
</dbReference>
<feature type="chain" id="PRO_5020726202" evidence="1">
    <location>
        <begin position="16"/>
        <end position="34"/>
    </location>
</feature>
<protein>
    <submittedName>
        <fullName evidence="2">Uncharacterized protein</fullName>
    </submittedName>
</protein>
<feature type="signal peptide" evidence="1">
    <location>
        <begin position="1"/>
        <end position="15"/>
    </location>
</feature>
<name>A0A4U6W474_SETVI</name>
<reference evidence="2" key="1">
    <citation type="submission" date="2019-03" db="EMBL/GenBank/DDBJ databases">
        <title>WGS assembly of Setaria viridis.</title>
        <authorList>
            <person name="Huang P."/>
            <person name="Jenkins J."/>
            <person name="Grimwood J."/>
            <person name="Barry K."/>
            <person name="Healey A."/>
            <person name="Mamidi S."/>
            <person name="Sreedasyam A."/>
            <person name="Shu S."/>
            <person name="Feldman M."/>
            <person name="Wu J."/>
            <person name="Yu Y."/>
            <person name="Chen C."/>
            <person name="Johnson J."/>
            <person name="Rokhsar D."/>
            <person name="Baxter I."/>
            <person name="Schmutz J."/>
            <person name="Brutnell T."/>
            <person name="Kellogg E."/>
        </authorList>
    </citation>
    <scope>NUCLEOTIDE SEQUENCE [LARGE SCALE GENOMIC DNA]</scope>
</reference>